<comment type="catalytic activity">
    <reaction evidence="8">
        <text>(6R)-10-formyltetrahydrofolate + 5-amino-1-(5-phospho-beta-D-ribosyl)imidazole-4-carboxamide = 5-formamido-1-(5-phospho-D-ribosyl)imidazole-4-carboxamide + (6S)-5,6,7,8-tetrahydrofolate</text>
        <dbReference type="Rhea" id="RHEA:22192"/>
        <dbReference type="ChEBI" id="CHEBI:57453"/>
        <dbReference type="ChEBI" id="CHEBI:58467"/>
        <dbReference type="ChEBI" id="CHEBI:58475"/>
        <dbReference type="ChEBI" id="CHEBI:195366"/>
        <dbReference type="EC" id="2.1.2.3"/>
    </reaction>
</comment>
<gene>
    <name evidence="8 10" type="primary">purH</name>
    <name evidence="10" type="ORF">D9V80_00145</name>
</gene>
<dbReference type="PANTHER" id="PTHR11692">
    <property type="entry name" value="BIFUNCTIONAL PURINE BIOSYNTHESIS PROTEIN PURH"/>
    <property type="match status" value="1"/>
</dbReference>
<dbReference type="SMART" id="SM00798">
    <property type="entry name" value="AICARFT_IMPCHas"/>
    <property type="match status" value="1"/>
</dbReference>
<evidence type="ECO:0000256" key="7">
    <source>
        <dbReference type="ARBA" id="ARBA00023268"/>
    </source>
</evidence>
<dbReference type="Proteomes" id="UP000298782">
    <property type="component" value="Chromosome"/>
</dbReference>
<dbReference type="InterPro" id="IPR016193">
    <property type="entry name" value="Cytidine_deaminase-like"/>
</dbReference>
<keyword evidence="7 8" id="KW-0511">Multifunctional enzyme</keyword>
<dbReference type="PROSITE" id="PS51855">
    <property type="entry name" value="MGS"/>
    <property type="match status" value="1"/>
</dbReference>
<dbReference type="GO" id="GO:0004643">
    <property type="term" value="F:phosphoribosylaminoimidazolecarboxamide formyltransferase activity"/>
    <property type="evidence" value="ECO:0007669"/>
    <property type="project" value="UniProtKB-UniRule"/>
</dbReference>
<keyword evidence="4 8" id="KW-0808">Transferase</keyword>
<dbReference type="RefSeq" id="WP_158353041.1">
    <property type="nucleotide sequence ID" value="NZ_CP034852.1"/>
</dbReference>
<comment type="catalytic activity">
    <reaction evidence="8">
        <text>IMP + H2O = 5-formamido-1-(5-phospho-D-ribosyl)imidazole-4-carboxamide</text>
        <dbReference type="Rhea" id="RHEA:18445"/>
        <dbReference type="ChEBI" id="CHEBI:15377"/>
        <dbReference type="ChEBI" id="CHEBI:58053"/>
        <dbReference type="ChEBI" id="CHEBI:58467"/>
        <dbReference type="EC" id="3.5.4.10"/>
    </reaction>
</comment>
<evidence type="ECO:0000256" key="6">
    <source>
        <dbReference type="ARBA" id="ARBA00022801"/>
    </source>
</evidence>
<dbReference type="PIRSF" id="PIRSF000414">
    <property type="entry name" value="AICARFT_IMPCHas"/>
    <property type="match status" value="1"/>
</dbReference>
<evidence type="ECO:0000256" key="2">
    <source>
        <dbReference type="ARBA" id="ARBA00004954"/>
    </source>
</evidence>
<reference evidence="10 11" key="2">
    <citation type="submission" date="2019-05" db="EMBL/GenBank/DDBJ databases">
        <title>Genome evolution of the obligate endosymbiont Buchnera aphidicola.</title>
        <authorList>
            <person name="Moran N.A."/>
        </authorList>
    </citation>
    <scope>NUCLEOTIDE SEQUENCE [LARGE SCALE GENOMIC DNA]</scope>
    <source>
        <strain evidence="10 11">Tca</strain>
    </source>
</reference>
<evidence type="ECO:0000313" key="11">
    <source>
        <dbReference type="Proteomes" id="UP000298782"/>
    </source>
</evidence>
<dbReference type="InterPro" id="IPR011607">
    <property type="entry name" value="MGS-like_dom"/>
</dbReference>
<dbReference type="CDD" id="cd01421">
    <property type="entry name" value="IMPCH"/>
    <property type="match status" value="1"/>
</dbReference>
<keyword evidence="6 8" id="KW-0378">Hydrolase</keyword>
<dbReference type="OrthoDB" id="9802065at2"/>
<dbReference type="SMART" id="SM00851">
    <property type="entry name" value="MGS"/>
    <property type="match status" value="1"/>
</dbReference>
<evidence type="ECO:0000256" key="5">
    <source>
        <dbReference type="ARBA" id="ARBA00022755"/>
    </source>
</evidence>
<comment type="similarity">
    <text evidence="3 8">Belongs to the PurH family.</text>
</comment>
<keyword evidence="5 8" id="KW-0658">Purine biosynthesis</keyword>
<dbReference type="Gene3D" id="3.40.50.1380">
    <property type="entry name" value="Methylglyoxal synthase-like domain"/>
    <property type="match status" value="1"/>
</dbReference>
<evidence type="ECO:0000256" key="4">
    <source>
        <dbReference type="ARBA" id="ARBA00022679"/>
    </source>
</evidence>
<dbReference type="AlphaFoldDB" id="A0A4D6Y9B3"/>
<comment type="domain">
    <text evidence="8">The IMP cyclohydrolase activity resides in the N-terminal region.</text>
</comment>
<dbReference type="InterPro" id="IPR036914">
    <property type="entry name" value="MGS-like_dom_sf"/>
</dbReference>
<dbReference type="Pfam" id="PF01808">
    <property type="entry name" value="AICARFT_IMPCHas"/>
    <property type="match status" value="1"/>
</dbReference>
<accession>A0A4D6Y9B3</accession>
<dbReference type="SUPFAM" id="SSF53927">
    <property type="entry name" value="Cytidine deaminase-like"/>
    <property type="match status" value="1"/>
</dbReference>
<comment type="pathway">
    <text evidence="1 8">Purine metabolism; IMP biosynthesis via de novo pathway; IMP from 5-formamido-1-(5-phospho-D-ribosyl)imidazole-4-carboxamide: step 1/1.</text>
</comment>
<dbReference type="EC" id="2.1.2.3" evidence="8"/>
<sequence length="539" mass="61851">MPYLKKNNALISVFDKTNIIGIAQKLKKNDFNIFTTGNTYEFLLKNGIQSEKITNYIDFPEIMNGKIKTLHPKIFGGVLYDYSQDKQVIQDYNLITFNLIIVNFYSFPICKSINNIDIKIIENIDIGGPALVRAASKNYKNVMVITDINDYSIIDHCLKEKNNRVFFDCNEKIQLRLAAKAFKYVYLYDKVIYKYFLKITSEKINISFPENFSVYLKKKMDLRYGENPHQKAALYIEEDVLEKCSIINSKKIQGKELSYNNLLDGNAALECLKEFRELGECTCVIVKHNNPSSIAIRKNILDAYKSAYCNDPISSFGGIIAFNQILDIDTIKYIVKNQFLEMIIVPEISKIACNFLLKNKPMIRVLIVNNLYMKNNNINNQLYEMKQINGGMLIQNVNNVCHTKYVKEWSVVSMKYPSQFEMRDCIFAIKVVKCIQSNAVVYVNNLQTLAIGGGQTSRIDSVNLANQKLNNNKIDKKFNSLVLASDAFFPFKDSIESAFLKGVTCIIQPGGSVRDQEVIQTVNKLGMSMIFTHKRYFRH</sequence>
<dbReference type="SUPFAM" id="SSF52335">
    <property type="entry name" value="Methylglyoxal synthase-like"/>
    <property type="match status" value="1"/>
</dbReference>
<dbReference type="GO" id="GO:0005829">
    <property type="term" value="C:cytosol"/>
    <property type="evidence" value="ECO:0007669"/>
    <property type="project" value="TreeGrafter"/>
</dbReference>
<evidence type="ECO:0000259" key="9">
    <source>
        <dbReference type="PROSITE" id="PS51855"/>
    </source>
</evidence>
<organism evidence="10 11">
    <name type="scientific">Buchnera aphidicola</name>
    <name type="common">Thelaxes californica</name>
    <dbReference type="NCBI Taxonomy" id="1315998"/>
    <lineage>
        <taxon>Bacteria</taxon>
        <taxon>Pseudomonadati</taxon>
        <taxon>Pseudomonadota</taxon>
        <taxon>Gammaproteobacteria</taxon>
        <taxon>Enterobacterales</taxon>
        <taxon>Erwiniaceae</taxon>
        <taxon>Buchnera</taxon>
    </lineage>
</organism>
<feature type="domain" description="MGS-like" evidence="9">
    <location>
        <begin position="1"/>
        <end position="146"/>
    </location>
</feature>
<proteinExistence type="inferred from homology"/>
<protein>
    <recommendedName>
        <fullName evidence="8">Bifunctional purine biosynthesis protein PurH</fullName>
    </recommendedName>
    <domain>
        <recommendedName>
            <fullName evidence="8">Phosphoribosylaminoimidazolecarboxamide formyltransferase</fullName>
            <ecNumber evidence="8">2.1.2.3</ecNumber>
        </recommendedName>
        <alternativeName>
            <fullName evidence="8">AICAR transformylase</fullName>
        </alternativeName>
    </domain>
    <domain>
        <recommendedName>
            <fullName evidence="8">IMP cyclohydrolase</fullName>
            <ecNumber evidence="8">3.5.4.10</ecNumber>
        </recommendedName>
        <alternativeName>
            <fullName evidence="8">ATIC</fullName>
        </alternativeName>
        <alternativeName>
            <fullName evidence="8">IMP synthase</fullName>
        </alternativeName>
        <alternativeName>
            <fullName evidence="8">Inosinicase</fullName>
        </alternativeName>
    </domain>
</protein>
<dbReference type="UniPathway" id="UPA00074">
    <property type="reaction ID" value="UER00133"/>
</dbReference>
<reference evidence="10 11" key="1">
    <citation type="submission" date="2018-12" db="EMBL/GenBank/DDBJ databases">
        <authorList>
            <person name="Chong R.A."/>
        </authorList>
    </citation>
    <scope>NUCLEOTIDE SEQUENCE [LARGE SCALE GENOMIC DNA]</scope>
    <source>
        <strain evidence="10 11">Tca</strain>
    </source>
</reference>
<evidence type="ECO:0000256" key="3">
    <source>
        <dbReference type="ARBA" id="ARBA00007667"/>
    </source>
</evidence>
<dbReference type="InterPro" id="IPR024051">
    <property type="entry name" value="AICAR_Tfase_dup_dom_sf"/>
</dbReference>
<evidence type="ECO:0000256" key="1">
    <source>
        <dbReference type="ARBA" id="ARBA00004844"/>
    </source>
</evidence>
<dbReference type="EMBL" id="CP034852">
    <property type="protein sequence ID" value="QCI26586.1"/>
    <property type="molecule type" value="Genomic_DNA"/>
</dbReference>
<dbReference type="NCBIfam" id="NF002049">
    <property type="entry name" value="PRK00881.1"/>
    <property type="match status" value="1"/>
</dbReference>
<comment type="pathway">
    <text evidence="2 8">Purine metabolism; IMP biosynthesis via de novo pathway; 5-formamido-1-(5-phospho-D-ribosyl)imidazole-4-carboxamide from 5-amino-1-(5-phospho-D-ribosyl)imidazole-4-carboxamide (10-formyl THF route): step 1/1.</text>
</comment>
<keyword evidence="11" id="KW-1185">Reference proteome</keyword>
<evidence type="ECO:0000256" key="8">
    <source>
        <dbReference type="HAMAP-Rule" id="MF_00139"/>
    </source>
</evidence>
<name>A0A4D6Y9B3_9GAMM</name>
<dbReference type="GO" id="GO:0006189">
    <property type="term" value="P:'de novo' IMP biosynthetic process"/>
    <property type="evidence" value="ECO:0007669"/>
    <property type="project" value="UniProtKB-UniRule"/>
</dbReference>
<dbReference type="FunFam" id="3.40.50.1380:FF:000001">
    <property type="entry name" value="Bifunctional purine biosynthesis protein PurH"/>
    <property type="match status" value="1"/>
</dbReference>
<dbReference type="GO" id="GO:0003937">
    <property type="term" value="F:IMP cyclohydrolase activity"/>
    <property type="evidence" value="ECO:0007669"/>
    <property type="project" value="UniProtKB-UniRule"/>
</dbReference>
<evidence type="ECO:0000313" key="10">
    <source>
        <dbReference type="EMBL" id="QCI26586.1"/>
    </source>
</evidence>
<dbReference type="HAMAP" id="MF_00139">
    <property type="entry name" value="PurH"/>
    <property type="match status" value="1"/>
</dbReference>
<dbReference type="EC" id="3.5.4.10" evidence="8"/>
<dbReference type="Gene3D" id="3.40.140.20">
    <property type="match status" value="2"/>
</dbReference>
<dbReference type="PANTHER" id="PTHR11692:SF0">
    <property type="entry name" value="BIFUNCTIONAL PURINE BIOSYNTHESIS PROTEIN ATIC"/>
    <property type="match status" value="1"/>
</dbReference>
<dbReference type="Pfam" id="PF02142">
    <property type="entry name" value="MGS"/>
    <property type="match status" value="1"/>
</dbReference>
<dbReference type="InterPro" id="IPR002695">
    <property type="entry name" value="PurH-like"/>
</dbReference>